<reference evidence="1" key="1">
    <citation type="journal article" date="2021" name="Proc. Natl. Acad. Sci. U.S.A.">
        <title>A Catalog of Tens of Thousands of Viruses from Human Metagenomes Reveals Hidden Associations with Chronic Diseases.</title>
        <authorList>
            <person name="Tisza M.J."/>
            <person name="Buck C.B."/>
        </authorList>
    </citation>
    <scope>NUCLEOTIDE SEQUENCE</scope>
    <source>
        <strain evidence="1">Ct3Oc10</strain>
    </source>
</reference>
<name>A0A8S5U6Y3_9CAUD</name>
<protein>
    <submittedName>
        <fullName evidence="1">Uncharacterized protein</fullName>
    </submittedName>
</protein>
<evidence type="ECO:0000313" key="1">
    <source>
        <dbReference type="EMBL" id="DAF90240.1"/>
    </source>
</evidence>
<accession>A0A8S5U6Y3</accession>
<sequence>MSKIIKVSMDLEVTVHDFPEGRLETQNKQLCELIGDGCDMIENVMPKRLYRELGHTTTVLRENSKCVSMLVDEEFLFRNGLQPNLIGCYLYETDKHRSPIMGNILFVGNAYVGDGVEFTGIEPETFETLHKQLKNMAMAMKAHKEALGV</sequence>
<dbReference type="EMBL" id="BK016023">
    <property type="protein sequence ID" value="DAF90240.1"/>
    <property type="molecule type" value="Genomic_DNA"/>
</dbReference>
<proteinExistence type="predicted"/>
<organism evidence="1">
    <name type="scientific">Myoviridae sp. ct3Oc10</name>
    <dbReference type="NCBI Taxonomy" id="2825025"/>
    <lineage>
        <taxon>Viruses</taxon>
        <taxon>Duplodnaviria</taxon>
        <taxon>Heunggongvirae</taxon>
        <taxon>Uroviricota</taxon>
        <taxon>Caudoviricetes</taxon>
    </lineage>
</organism>